<evidence type="ECO:0000259" key="6">
    <source>
        <dbReference type="PROSITE" id="PS50103"/>
    </source>
</evidence>
<evidence type="ECO:0000313" key="8">
    <source>
        <dbReference type="Proteomes" id="UP001163823"/>
    </source>
</evidence>
<dbReference type="Proteomes" id="UP001163823">
    <property type="component" value="Chromosome 3"/>
</dbReference>
<gene>
    <name evidence="7" type="ORF">O6P43_004853</name>
</gene>
<proteinExistence type="predicted"/>
<dbReference type="PANTHER" id="PTHR14493">
    <property type="entry name" value="UNKEMPT FAMILY MEMBER"/>
    <property type="match status" value="1"/>
</dbReference>
<dbReference type="KEGG" id="qsa:O6P43_004853"/>
<dbReference type="PROSITE" id="PS50103">
    <property type="entry name" value="ZF_C3H1"/>
    <property type="match status" value="1"/>
</dbReference>
<dbReference type="InterPro" id="IPR000571">
    <property type="entry name" value="Znf_CCCH"/>
</dbReference>
<evidence type="ECO:0000256" key="5">
    <source>
        <dbReference type="PROSITE-ProRule" id="PRU00723"/>
    </source>
</evidence>
<dbReference type="InterPro" id="IPR045234">
    <property type="entry name" value="Unkempt-like"/>
</dbReference>
<dbReference type="InterPro" id="IPR057444">
    <property type="entry name" value="Znf-CCCH_AtC3H23-like"/>
</dbReference>
<keyword evidence="1 5" id="KW-0479">Metal-binding</keyword>
<dbReference type="Gene3D" id="3.30.1370.210">
    <property type="match status" value="1"/>
</dbReference>
<organism evidence="7 8">
    <name type="scientific">Quillaja saponaria</name>
    <name type="common">Soap bark tree</name>
    <dbReference type="NCBI Taxonomy" id="32244"/>
    <lineage>
        <taxon>Eukaryota</taxon>
        <taxon>Viridiplantae</taxon>
        <taxon>Streptophyta</taxon>
        <taxon>Embryophyta</taxon>
        <taxon>Tracheophyta</taxon>
        <taxon>Spermatophyta</taxon>
        <taxon>Magnoliopsida</taxon>
        <taxon>eudicotyledons</taxon>
        <taxon>Gunneridae</taxon>
        <taxon>Pentapetalae</taxon>
        <taxon>rosids</taxon>
        <taxon>fabids</taxon>
        <taxon>Fabales</taxon>
        <taxon>Quillajaceae</taxon>
        <taxon>Quillaja</taxon>
    </lineage>
</organism>
<evidence type="ECO:0000313" key="7">
    <source>
        <dbReference type="EMBL" id="KAJ7974843.1"/>
    </source>
</evidence>
<dbReference type="SMART" id="SM00356">
    <property type="entry name" value="ZnF_C3H1"/>
    <property type="match status" value="2"/>
</dbReference>
<feature type="zinc finger region" description="C3H1-type" evidence="5">
    <location>
        <begin position="71"/>
        <end position="98"/>
    </location>
</feature>
<keyword evidence="3 5" id="KW-0862">Zinc</keyword>
<dbReference type="PANTHER" id="PTHR14493:SF109">
    <property type="entry name" value="ZINC FINGER CCCH DOMAIN-CONTAINING PROTEIN 54"/>
    <property type="match status" value="1"/>
</dbReference>
<sequence length="238" mass="27236">MFRGVNVGFYEIVDPAQDPVVIDDADFSSDEFRMYVYKIKLCPRTGSHDWTNCPFAHRGEKALRRDPRRIPYSAVTCTAFRNGRCQKGDLCEFAHGVFESWLHPSRYRTQACNAGDLCQRKVCFFAHTVEQLRPHLKIRWNLTYRARMAGPDNNVVGPRAMKAQMVPVPVPVPAPVPVPVPEQVMDKNEDINVGRVSEFLKTLRSLKLSDDYEVEKRSNWNVSDSDLPHIGWISDLVD</sequence>
<evidence type="ECO:0000256" key="2">
    <source>
        <dbReference type="ARBA" id="ARBA00022771"/>
    </source>
</evidence>
<accession>A0AAD7VGI1</accession>
<feature type="domain" description="C3H1-type" evidence="6">
    <location>
        <begin position="71"/>
        <end position="98"/>
    </location>
</feature>
<dbReference type="GO" id="GO:0003677">
    <property type="term" value="F:DNA binding"/>
    <property type="evidence" value="ECO:0007669"/>
    <property type="project" value="UniProtKB-KW"/>
</dbReference>
<dbReference type="EMBL" id="JARAOO010000003">
    <property type="protein sequence ID" value="KAJ7974843.1"/>
    <property type="molecule type" value="Genomic_DNA"/>
</dbReference>
<dbReference type="GO" id="GO:0008270">
    <property type="term" value="F:zinc ion binding"/>
    <property type="evidence" value="ECO:0007669"/>
    <property type="project" value="UniProtKB-KW"/>
</dbReference>
<keyword evidence="2 5" id="KW-0863">Zinc-finger</keyword>
<dbReference type="AlphaFoldDB" id="A0AAD7VGI1"/>
<dbReference type="Pfam" id="PF00642">
    <property type="entry name" value="zf-CCCH"/>
    <property type="match status" value="1"/>
</dbReference>
<reference evidence="7" key="1">
    <citation type="journal article" date="2023" name="Science">
        <title>Elucidation of the pathway for biosynthesis of saponin adjuvants from the soapbark tree.</title>
        <authorList>
            <person name="Reed J."/>
            <person name="Orme A."/>
            <person name="El-Demerdash A."/>
            <person name="Owen C."/>
            <person name="Martin L.B.B."/>
            <person name="Misra R.C."/>
            <person name="Kikuchi S."/>
            <person name="Rejzek M."/>
            <person name="Martin A.C."/>
            <person name="Harkess A."/>
            <person name="Leebens-Mack J."/>
            <person name="Louveau T."/>
            <person name="Stephenson M.J."/>
            <person name="Osbourn A."/>
        </authorList>
    </citation>
    <scope>NUCLEOTIDE SEQUENCE</scope>
    <source>
        <strain evidence="7">S10</strain>
    </source>
</reference>
<name>A0AAD7VGI1_QUISA</name>
<evidence type="ECO:0000256" key="1">
    <source>
        <dbReference type="ARBA" id="ARBA00022723"/>
    </source>
</evidence>
<dbReference type="Pfam" id="PF25512">
    <property type="entry name" value="zf-CCCH_AtC3H23"/>
    <property type="match status" value="1"/>
</dbReference>
<evidence type="ECO:0000256" key="3">
    <source>
        <dbReference type="ARBA" id="ARBA00022833"/>
    </source>
</evidence>
<comment type="caution">
    <text evidence="7">The sequence shown here is derived from an EMBL/GenBank/DDBJ whole genome shotgun (WGS) entry which is preliminary data.</text>
</comment>
<keyword evidence="8" id="KW-1185">Reference proteome</keyword>
<evidence type="ECO:0000256" key="4">
    <source>
        <dbReference type="ARBA" id="ARBA00023125"/>
    </source>
</evidence>
<keyword evidence="4" id="KW-0238">DNA-binding</keyword>
<protein>
    <submittedName>
        <fullName evidence="7">Zinc finger CCCH domain-containing protein</fullName>
    </submittedName>
</protein>